<name>A0AAJ2LRZ3_9HYPH</name>
<feature type="non-terminal residue" evidence="6">
    <location>
        <position position="1"/>
    </location>
</feature>
<dbReference type="GO" id="GO:0009279">
    <property type="term" value="C:cell outer membrane"/>
    <property type="evidence" value="ECO:0007669"/>
    <property type="project" value="UniProtKB-SubCell"/>
</dbReference>
<feature type="domain" description="OmpA-like" evidence="5">
    <location>
        <begin position="63"/>
        <end position="151"/>
    </location>
</feature>
<dbReference type="InterPro" id="IPR006664">
    <property type="entry name" value="OMP_bac"/>
</dbReference>
<evidence type="ECO:0000256" key="4">
    <source>
        <dbReference type="PROSITE-ProRule" id="PRU00473"/>
    </source>
</evidence>
<evidence type="ECO:0000259" key="5">
    <source>
        <dbReference type="PROSITE" id="PS51123"/>
    </source>
</evidence>
<evidence type="ECO:0000256" key="1">
    <source>
        <dbReference type="ARBA" id="ARBA00004442"/>
    </source>
</evidence>
<accession>A0AAJ2LRZ3</accession>
<dbReference type="PANTHER" id="PTHR30329:SF21">
    <property type="entry name" value="LIPOPROTEIN YIAD-RELATED"/>
    <property type="match status" value="1"/>
</dbReference>
<dbReference type="InterPro" id="IPR006665">
    <property type="entry name" value="OmpA-like"/>
</dbReference>
<sequence>NSIQPDLKNISKGKLDINGTTISLTGKVDTQITKTLLTQQIMQGKPTIYKVQPQIEISASEQKVIDQALGNRIVEFESGSAILTPTGQKILDEMALAMNKVGNKSVRIIGHTDSQGNATTNLGLSLQRANAVREYLVAKGVNRSLLSTNGL</sequence>
<evidence type="ECO:0000256" key="3">
    <source>
        <dbReference type="ARBA" id="ARBA00023237"/>
    </source>
</evidence>
<comment type="subcellular location">
    <subcellularLocation>
        <location evidence="1">Cell outer membrane</location>
    </subcellularLocation>
</comment>
<proteinExistence type="predicted"/>
<dbReference type="AlphaFoldDB" id="A0AAJ2LRZ3"/>
<evidence type="ECO:0000313" key="6">
    <source>
        <dbReference type="EMBL" id="MDR9778274.1"/>
    </source>
</evidence>
<gene>
    <name evidence="6" type="ORF">RJJ65_37685</name>
</gene>
<dbReference type="Gene3D" id="3.30.1330.60">
    <property type="entry name" value="OmpA-like domain"/>
    <property type="match status" value="1"/>
</dbReference>
<feature type="non-terminal residue" evidence="6">
    <location>
        <position position="151"/>
    </location>
</feature>
<dbReference type="PROSITE" id="PS51123">
    <property type="entry name" value="OMPA_2"/>
    <property type="match status" value="1"/>
</dbReference>
<dbReference type="EMBL" id="JAVLSF010000644">
    <property type="protein sequence ID" value="MDR9778274.1"/>
    <property type="molecule type" value="Genomic_DNA"/>
</dbReference>
<organism evidence="6 7">
    <name type="scientific">Rhizobium hidalgonense</name>
    <dbReference type="NCBI Taxonomy" id="1538159"/>
    <lineage>
        <taxon>Bacteria</taxon>
        <taxon>Pseudomonadati</taxon>
        <taxon>Pseudomonadota</taxon>
        <taxon>Alphaproteobacteria</taxon>
        <taxon>Hyphomicrobiales</taxon>
        <taxon>Rhizobiaceae</taxon>
        <taxon>Rhizobium/Agrobacterium group</taxon>
        <taxon>Rhizobium</taxon>
    </lineage>
</organism>
<comment type="caution">
    <text evidence="6">The sequence shown here is derived from an EMBL/GenBank/DDBJ whole genome shotgun (WGS) entry which is preliminary data.</text>
</comment>
<dbReference type="InterPro" id="IPR050330">
    <property type="entry name" value="Bact_OuterMem_StrucFunc"/>
</dbReference>
<dbReference type="Proteomes" id="UP001268610">
    <property type="component" value="Unassembled WGS sequence"/>
</dbReference>
<dbReference type="RefSeq" id="WP_310866375.1">
    <property type="nucleotide sequence ID" value="NZ_JAVLSF010000644.1"/>
</dbReference>
<keyword evidence="3" id="KW-0998">Cell outer membrane</keyword>
<evidence type="ECO:0000256" key="2">
    <source>
        <dbReference type="ARBA" id="ARBA00023136"/>
    </source>
</evidence>
<reference evidence="6" key="1">
    <citation type="submission" date="2023-04" db="EMBL/GenBank/DDBJ databases">
        <title>Genomic characterization of faba bean (Vicia faba) microsymbionts in Mexican soils.</title>
        <authorList>
            <person name="Rivera Orduna F.N."/>
            <person name="Guevara-Luna J."/>
            <person name="Yan J."/>
            <person name="Arroyo-Herrera I."/>
            <person name="Li Y."/>
            <person name="Vasquez-Murrieta M.S."/>
            <person name="Wang E.T."/>
        </authorList>
    </citation>
    <scope>NUCLEOTIDE SEQUENCE</scope>
    <source>
        <strain evidence="6">CH26</strain>
    </source>
</reference>
<protein>
    <submittedName>
        <fullName evidence="6">OmpA family protein</fullName>
    </submittedName>
</protein>
<dbReference type="CDD" id="cd07185">
    <property type="entry name" value="OmpA_C-like"/>
    <property type="match status" value="1"/>
</dbReference>
<dbReference type="PANTHER" id="PTHR30329">
    <property type="entry name" value="STATOR ELEMENT OF FLAGELLAR MOTOR COMPLEX"/>
    <property type="match status" value="1"/>
</dbReference>
<dbReference type="Pfam" id="PF00691">
    <property type="entry name" value="OmpA"/>
    <property type="match status" value="1"/>
</dbReference>
<evidence type="ECO:0000313" key="7">
    <source>
        <dbReference type="Proteomes" id="UP001268610"/>
    </source>
</evidence>
<dbReference type="InterPro" id="IPR036737">
    <property type="entry name" value="OmpA-like_sf"/>
</dbReference>
<keyword evidence="2 4" id="KW-0472">Membrane</keyword>
<dbReference type="SUPFAM" id="SSF103088">
    <property type="entry name" value="OmpA-like"/>
    <property type="match status" value="1"/>
</dbReference>
<dbReference type="PRINTS" id="PR01021">
    <property type="entry name" value="OMPADOMAIN"/>
</dbReference>